<evidence type="ECO:0000259" key="1">
    <source>
        <dbReference type="PROSITE" id="PS50206"/>
    </source>
</evidence>
<gene>
    <name evidence="2" type="ORF">H9659_04000</name>
</gene>
<dbReference type="EMBL" id="JACSQY010000002">
    <property type="protein sequence ID" value="MBD7907493.1"/>
    <property type="molecule type" value="Genomic_DNA"/>
</dbReference>
<dbReference type="Gene3D" id="3.40.250.10">
    <property type="entry name" value="Rhodanese-like domain"/>
    <property type="match status" value="1"/>
</dbReference>
<evidence type="ECO:0000313" key="3">
    <source>
        <dbReference type="Proteomes" id="UP000659496"/>
    </source>
</evidence>
<dbReference type="PROSITE" id="PS50206">
    <property type="entry name" value="RHODANESE_3"/>
    <property type="match status" value="1"/>
</dbReference>
<reference evidence="2 3" key="1">
    <citation type="submission" date="2020-08" db="EMBL/GenBank/DDBJ databases">
        <title>A Genomic Blueprint of the Chicken Gut Microbiome.</title>
        <authorList>
            <person name="Gilroy R."/>
            <person name="Ravi A."/>
            <person name="Getino M."/>
            <person name="Pursley I."/>
            <person name="Horton D.L."/>
            <person name="Alikhan N.-F."/>
            <person name="Baker D."/>
            <person name="Gharbi K."/>
            <person name="Hall N."/>
            <person name="Watson M."/>
            <person name="Adriaenssens E.M."/>
            <person name="Foster-Nyarko E."/>
            <person name="Jarju S."/>
            <person name="Secka A."/>
            <person name="Antonio M."/>
            <person name="Oren A."/>
            <person name="Chaudhuri R."/>
            <person name="La Ragione R.M."/>
            <person name="Hildebrand F."/>
            <person name="Pallen M.J."/>
        </authorList>
    </citation>
    <scope>NUCLEOTIDE SEQUENCE [LARGE SCALE GENOMIC DNA]</scope>
    <source>
        <strain evidence="2 3">Sa3CUA8</strain>
    </source>
</reference>
<dbReference type="CDD" id="cd00158">
    <property type="entry name" value="RHOD"/>
    <property type="match status" value="1"/>
</dbReference>
<protein>
    <submittedName>
        <fullName evidence="2">Rhodanese-like domain-containing protein</fullName>
    </submittedName>
</protein>
<dbReference type="InterPro" id="IPR036873">
    <property type="entry name" value="Rhodanese-like_dom_sf"/>
</dbReference>
<dbReference type="InterPro" id="IPR050229">
    <property type="entry name" value="GlpE_sulfurtransferase"/>
</dbReference>
<dbReference type="InterPro" id="IPR001763">
    <property type="entry name" value="Rhodanese-like_dom"/>
</dbReference>
<sequence>MKEITAIELETLLDEGQQINMIDVREADEIATGKVIGAIHIPLGEIPARLGELDKAKPYTLICRSGGRSGRAAAFLEEEGYDVTNMTGGMLSWQGPIE</sequence>
<dbReference type="RefSeq" id="WP_191688887.1">
    <property type="nucleotide sequence ID" value="NZ_JACSQY010000002.1"/>
</dbReference>
<dbReference type="SUPFAM" id="SSF52821">
    <property type="entry name" value="Rhodanese/Cell cycle control phosphatase"/>
    <property type="match status" value="1"/>
</dbReference>
<dbReference type="Proteomes" id="UP000659496">
    <property type="component" value="Unassembled WGS sequence"/>
</dbReference>
<dbReference type="Pfam" id="PF00581">
    <property type="entry name" value="Rhodanese"/>
    <property type="match status" value="1"/>
</dbReference>
<comment type="caution">
    <text evidence="2">The sequence shown here is derived from an EMBL/GenBank/DDBJ whole genome shotgun (WGS) entry which is preliminary data.</text>
</comment>
<accession>A0ABR8PH38</accession>
<organism evidence="2 3">
    <name type="scientific">Sporosarcina gallistercoris</name>
    <dbReference type="NCBI Taxonomy" id="2762245"/>
    <lineage>
        <taxon>Bacteria</taxon>
        <taxon>Bacillati</taxon>
        <taxon>Bacillota</taxon>
        <taxon>Bacilli</taxon>
        <taxon>Bacillales</taxon>
        <taxon>Caryophanaceae</taxon>
        <taxon>Sporosarcina</taxon>
    </lineage>
</organism>
<dbReference type="PANTHER" id="PTHR43031">
    <property type="entry name" value="FAD-DEPENDENT OXIDOREDUCTASE"/>
    <property type="match status" value="1"/>
</dbReference>
<feature type="domain" description="Rhodanese" evidence="1">
    <location>
        <begin position="15"/>
        <end position="98"/>
    </location>
</feature>
<dbReference type="PANTHER" id="PTHR43031:SF17">
    <property type="entry name" value="SULFURTRANSFERASE YTWF-RELATED"/>
    <property type="match status" value="1"/>
</dbReference>
<evidence type="ECO:0000313" key="2">
    <source>
        <dbReference type="EMBL" id="MBD7907493.1"/>
    </source>
</evidence>
<proteinExistence type="predicted"/>
<keyword evidence="3" id="KW-1185">Reference proteome</keyword>
<dbReference type="SMART" id="SM00450">
    <property type="entry name" value="RHOD"/>
    <property type="match status" value="1"/>
</dbReference>
<name>A0ABR8PH38_9BACL</name>